<gene>
    <name evidence="1" type="ORF">CDAR_475521</name>
</gene>
<dbReference type="EMBL" id="BPLQ01002493">
    <property type="protein sequence ID" value="GIX93354.1"/>
    <property type="molecule type" value="Genomic_DNA"/>
</dbReference>
<dbReference type="Proteomes" id="UP001054837">
    <property type="component" value="Unassembled WGS sequence"/>
</dbReference>
<reference evidence="1 2" key="1">
    <citation type="submission" date="2021-06" db="EMBL/GenBank/DDBJ databases">
        <title>Caerostris darwini draft genome.</title>
        <authorList>
            <person name="Kono N."/>
            <person name="Arakawa K."/>
        </authorList>
    </citation>
    <scope>NUCLEOTIDE SEQUENCE [LARGE SCALE GENOMIC DNA]</scope>
</reference>
<dbReference type="AlphaFoldDB" id="A0AAV4P8J9"/>
<proteinExistence type="predicted"/>
<evidence type="ECO:0000313" key="2">
    <source>
        <dbReference type="Proteomes" id="UP001054837"/>
    </source>
</evidence>
<keyword evidence="2" id="KW-1185">Reference proteome</keyword>
<comment type="caution">
    <text evidence="1">The sequence shown here is derived from an EMBL/GenBank/DDBJ whole genome shotgun (WGS) entry which is preliminary data.</text>
</comment>
<name>A0AAV4P8J9_9ARAC</name>
<evidence type="ECO:0000313" key="1">
    <source>
        <dbReference type="EMBL" id="GIX93354.1"/>
    </source>
</evidence>
<organism evidence="1 2">
    <name type="scientific">Caerostris darwini</name>
    <dbReference type="NCBI Taxonomy" id="1538125"/>
    <lineage>
        <taxon>Eukaryota</taxon>
        <taxon>Metazoa</taxon>
        <taxon>Ecdysozoa</taxon>
        <taxon>Arthropoda</taxon>
        <taxon>Chelicerata</taxon>
        <taxon>Arachnida</taxon>
        <taxon>Araneae</taxon>
        <taxon>Araneomorphae</taxon>
        <taxon>Entelegynae</taxon>
        <taxon>Araneoidea</taxon>
        <taxon>Araneidae</taxon>
        <taxon>Caerostris</taxon>
    </lineage>
</organism>
<sequence length="149" mass="17619">MSLRLEYQMLQYTLHSKHNKLQVFENTSSPEIMWTFLFPQLTRSRFVSYIPRVVLFHYLLFFFPPHYRQCFITHQLEEHCQCEDGGVLAFKFTIRFHVTNEATLLPSMRDLLWAEVCRGYIYENIGCCHTFTILPSLLQGSTSSHCSVN</sequence>
<protein>
    <submittedName>
        <fullName evidence="1">Uncharacterized protein</fullName>
    </submittedName>
</protein>
<accession>A0AAV4P8J9</accession>